<organism evidence="1">
    <name type="scientific">marine sediment metagenome</name>
    <dbReference type="NCBI Taxonomy" id="412755"/>
    <lineage>
        <taxon>unclassified sequences</taxon>
        <taxon>metagenomes</taxon>
        <taxon>ecological metagenomes</taxon>
    </lineage>
</organism>
<sequence length="123" mass="14420">ASPTLINQFMDLDARIQSEIKEALKNYFEHYTPESECGLEVYSLSFTLGRLIHSDDFKVERGQVPRELEDTFVSEEKPWAFTVRSDRDPPGMRHFIFIEFLLTRFLEVDEQLCAYLQRHEAGS</sequence>
<dbReference type="EMBL" id="LAZR01047017">
    <property type="protein sequence ID" value="KKK95189.1"/>
    <property type="molecule type" value="Genomic_DNA"/>
</dbReference>
<dbReference type="AlphaFoldDB" id="A0A0F9BXT8"/>
<comment type="caution">
    <text evidence="1">The sequence shown here is derived from an EMBL/GenBank/DDBJ whole genome shotgun (WGS) entry which is preliminary data.</text>
</comment>
<evidence type="ECO:0000313" key="1">
    <source>
        <dbReference type="EMBL" id="KKK95189.1"/>
    </source>
</evidence>
<gene>
    <name evidence="1" type="ORF">LCGC14_2675300</name>
</gene>
<feature type="non-terminal residue" evidence="1">
    <location>
        <position position="1"/>
    </location>
</feature>
<reference evidence="1" key="1">
    <citation type="journal article" date="2015" name="Nature">
        <title>Complex archaea that bridge the gap between prokaryotes and eukaryotes.</title>
        <authorList>
            <person name="Spang A."/>
            <person name="Saw J.H."/>
            <person name="Jorgensen S.L."/>
            <person name="Zaremba-Niedzwiedzka K."/>
            <person name="Martijn J."/>
            <person name="Lind A.E."/>
            <person name="van Eijk R."/>
            <person name="Schleper C."/>
            <person name="Guy L."/>
            <person name="Ettema T.J."/>
        </authorList>
    </citation>
    <scope>NUCLEOTIDE SEQUENCE</scope>
</reference>
<accession>A0A0F9BXT8</accession>
<name>A0A0F9BXT8_9ZZZZ</name>
<protein>
    <submittedName>
        <fullName evidence="1">Uncharacterized protein</fullName>
    </submittedName>
</protein>
<proteinExistence type="predicted"/>